<name>A0A9P8PF93_9ASCO</name>
<protein>
    <submittedName>
        <fullName evidence="1">Uncharacterized protein</fullName>
    </submittedName>
</protein>
<evidence type="ECO:0000313" key="2">
    <source>
        <dbReference type="Proteomes" id="UP000788993"/>
    </source>
</evidence>
<reference evidence="1" key="1">
    <citation type="journal article" date="2021" name="Open Biol.">
        <title>Shared evolutionary footprints suggest mitochondrial oxidative damage underlies multiple complex I losses in fungi.</title>
        <authorList>
            <person name="Schikora-Tamarit M.A."/>
            <person name="Marcet-Houben M."/>
            <person name="Nosek J."/>
            <person name="Gabaldon T."/>
        </authorList>
    </citation>
    <scope>NUCLEOTIDE SEQUENCE</scope>
    <source>
        <strain evidence="1">NCAIM Y.01608</strain>
    </source>
</reference>
<evidence type="ECO:0000313" key="1">
    <source>
        <dbReference type="EMBL" id="KAH3670182.1"/>
    </source>
</evidence>
<dbReference type="AlphaFoldDB" id="A0A9P8PF93"/>
<dbReference type="Proteomes" id="UP000788993">
    <property type="component" value="Unassembled WGS sequence"/>
</dbReference>
<accession>A0A9P8PF93</accession>
<proteinExistence type="predicted"/>
<comment type="caution">
    <text evidence="1">The sequence shown here is derived from an EMBL/GenBank/DDBJ whole genome shotgun (WGS) entry which is preliminary data.</text>
</comment>
<gene>
    <name evidence="1" type="ORF">OGATHE_002995</name>
</gene>
<organism evidence="1 2">
    <name type="scientific">Ogataea polymorpha</name>
    <dbReference type="NCBI Taxonomy" id="460523"/>
    <lineage>
        <taxon>Eukaryota</taxon>
        <taxon>Fungi</taxon>
        <taxon>Dikarya</taxon>
        <taxon>Ascomycota</taxon>
        <taxon>Saccharomycotina</taxon>
        <taxon>Pichiomycetes</taxon>
        <taxon>Pichiales</taxon>
        <taxon>Pichiaceae</taxon>
        <taxon>Ogataea</taxon>
    </lineage>
</organism>
<reference evidence="1" key="2">
    <citation type="submission" date="2021-01" db="EMBL/GenBank/DDBJ databases">
        <authorList>
            <person name="Schikora-Tamarit M.A."/>
        </authorList>
    </citation>
    <scope>NUCLEOTIDE SEQUENCE</scope>
    <source>
        <strain evidence="1">NCAIM Y.01608</strain>
    </source>
</reference>
<dbReference type="EMBL" id="JAEUBD010000983">
    <property type="protein sequence ID" value="KAH3670182.1"/>
    <property type="molecule type" value="Genomic_DNA"/>
</dbReference>
<sequence>MDEGIGGSLKLSVDSATGRGSWRGELDAEAGGVAGDCARVCWDAEIGVEIDSEDSTTLLEGGVRGRSAKLSFGVSGTGDDGAVLDRFADGLDVESETSVNESDISANDRLSWESWIKVHSSDRGLDIW</sequence>
<keyword evidence="2" id="KW-1185">Reference proteome</keyword>